<keyword evidence="2" id="KW-0812">Transmembrane</keyword>
<feature type="region of interest" description="Disordered" evidence="1">
    <location>
        <begin position="1"/>
        <end position="40"/>
    </location>
</feature>
<protein>
    <submittedName>
        <fullName evidence="3">Uncharacterized protein</fullName>
    </submittedName>
</protein>
<keyword evidence="2" id="KW-1133">Transmembrane helix</keyword>
<sequence>MQTRIPKKKEPEKKSDIKSSSHQKINHDSQQDNPGQGVPLFLQRFSKSGTNNKNSLSLYPQRGLSSIQVTVMNPDPLAQYTVLKTMLSESSWKRFSDLARARTLAQRVRKGQKSDQAQVNRLRNQAGPVSEELIPLNFLMRPKIFSTINNFADAVWIFLIAPSPDRAILAKFVRNEITTRWLLENLSLQASGIVIGLIDPEGKTDGPAMLTFQVNNKPVYTIDGALWIDALDKAGSGTLQKHIKQVGKEFQTLATAGTLNRQANKAIRIGENYVSDVGSRLGDHALKSVLAQGKAVAKLLSTIRLNSKKEVKIANLLSDVEKKLSVFYGTKMQPLMAKAKTYHRRTQPEITNSELYEDYGTRVVTRARRDWNRGGTGYFTGSFWYAEGFSTALWQGLGNLFTMGHQDTKGDAVRAYRRGMVSNNAMEKIIDDSETRAWVTGGVTLVLTIATFGLGAPLAAGGGIVRSGLVWGTAGALTSFGSMGFESYYSGFFKYNDPMAQALWQQRQWSGKQIAIGTAMGFGLGAFFGAAGRAVELGKVNRSLVLASEAPHFKPPNLGQEVIVEKVGEGIIRLTHRGHPGMMILDRNGWRAMLPAGNGMKVVGQNSWVKAASPASGGSSGTGALARGSGGGGYFPRRSHPLIMEPYIGPSVKSPFHLMSLYPGSRVIAAEGLMPPSPANITRLHRAGGSFFPENQPAGIFPSTLDKAYVRFPLPHSKAIRGAGPQVMSVFNDLQKANSGVSSNLLMDQAMKQVTASAETLPNFAPYALQRLKPGGTLEVVFWEKSIQSEVKSILKQVHIQPGQGAFKFELVNLTRTTRGAAAPHSGFGIPNLSDTTPVYRAILRKIPVTKGVLQSGPAAPSKLLTSPKGGSLSVSQKAQTFAMKSSAEQAKLNQLIETGEALKMRGFRVKVHGEGVEIGELEISFKGFGENVKAESKRLTANTERAAQTAIMKGTKQSDVVVIDGSGVGMSEKTFNAGFMTFKRVSLPRRIERGAPIVSGKILFIFGDGKFKVVYF</sequence>
<evidence type="ECO:0000256" key="2">
    <source>
        <dbReference type="SAM" id="Phobius"/>
    </source>
</evidence>
<dbReference type="Proteomes" id="UP000248798">
    <property type="component" value="Unassembled WGS sequence"/>
</dbReference>
<reference evidence="3 4" key="1">
    <citation type="submission" date="2018-06" db="EMBL/GenBank/DDBJ databases">
        <title>Complete Genome Sequence of Desulfobacter hydrogenophilus (DSM3380).</title>
        <authorList>
            <person name="Marietou A."/>
            <person name="Schreiber L."/>
            <person name="Marshall I."/>
            <person name="Jorgensen B."/>
        </authorList>
    </citation>
    <scope>NUCLEOTIDE SEQUENCE [LARGE SCALE GENOMIC DNA]</scope>
    <source>
        <strain evidence="3 4">DSM 3380</strain>
    </source>
</reference>
<comment type="caution">
    <text evidence="3">The sequence shown here is derived from an EMBL/GenBank/DDBJ whole genome shotgun (WGS) entry which is preliminary data.</text>
</comment>
<accession>A0A328FI55</accession>
<evidence type="ECO:0000256" key="1">
    <source>
        <dbReference type="SAM" id="MobiDB-lite"/>
    </source>
</evidence>
<proteinExistence type="predicted"/>
<gene>
    <name evidence="3" type="ORF">DO021_07290</name>
</gene>
<feature type="transmembrane region" description="Helical" evidence="2">
    <location>
        <begin position="437"/>
        <end position="456"/>
    </location>
</feature>
<dbReference type="AlphaFoldDB" id="A0A328FI55"/>
<feature type="compositionally biased region" description="Basic and acidic residues" evidence="1">
    <location>
        <begin position="8"/>
        <end position="30"/>
    </location>
</feature>
<organism evidence="3 4">
    <name type="scientific">Desulfobacter hydrogenophilus</name>
    <dbReference type="NCBI Taxonomy" id="2291"/>
    <lineage>
        <taxon>Bacteria</taxon>
        <taxon>Pseudomonadati</taxon>
        <taxon>Thermodesulfobacteriota</taxon>
        <taxon>Desulfobacteria</taxon>
        <taxon>Desulfobacterales</taxon>
        <taxon>Desulfobacteraceae</taxon>
        <taxon>Desulfobacter</taxon>
    </lineage>
</organism>
<feature type="transmembrane region" description="Helical" evidence="2">
    <location>
        <begin position="468"/>
        <end position="493"/>
    </location>
</feature>
<evidence type="ECO:0000313" key="4">
    <source>
        <dbReference type="Proteomes" id="UP000248798"/>
    </source>
</evidence>
<name>A0A328FI55_9BACT</name>
<feature type="transmembrane region" description="Helical" evidence="2">
    <location>
        <begin position="514"/>
        <end position="535"/>
    </location>
</feature>
<keyword evidence="2" id="KW-0472">Membrane</keyword>
<dbReference type="EMBL" id="QLNI01000012">
    <property type="protein sequence ID" value="RAM02635.1"/>
    <property type="molecule type" value="Genomic_DNA"/>
</dbReference>
<evidence type="ECO:0000313" key="3">
    <source>
        <dbReference type="EMBL" id="RAM02635.1"/>
    </source>
</evidence>